<feature type="domain" description="Extradiol ring-cleavage dioxygenase class III enzyme subunit B" evidence="1">
    <location>
        <begin position="8"/>
        <end position="268"/>
    </location>
</feature>
<evidence type="ECO:0000259" key="1">
    <source>
        <dbReference type="Pfam" id="PF02900"/>
    </source>
</evidence>
<proteinExistence type="predicted"/>
<evidence type="ECO:0000313" key="2">
    <source>
        <dbReference type="EMBL" id="MBI1622840.1"/>
    </source>
</evidence>
<evidence type="ECO:0000313" key="3">
    <source>
        <dbReference type="Proteomes" id="UP000601789"/>
    </source>
</evidence>
<dbReference type="Pfam" id="PF02900">
    <property type="entry name" value="LigB"/>
    <property type="match status" value="1"/>
</dbReference>
<name>A0ABS0SJA5_9HYPH</name>
<organism evidence="2 3">
    <name type="scientific">Aquamicrobium zhengzhouense</name>
    <dbReference type="NCBI Taxonomy" id="2781738"/>
    <lineage>
        <taxon>Bacteria</taxon>
        <taxon>Pseudomonadati</taxon>
        <taxon>Pseudomonadota</taxon>
        <taxon>Alphaproteobacteria</taxon>
        <taxon>Hyphomicrobiales</taxon>
        <taxon>Phyllobacteriaceae</taxon>
        <taxon>Aquamicrobium</taxon>
    </lineage>
</organism>
<dbReference type="Gene3D" id="3.40.830.10">
    <property type="entry name" value="LigB-like"/>
    <property type="match status" value="1"/>
</dbReference>
<comment type="caution">
    <text evidence="2">The sequence shown here is derived from an EMBL/GenBank/DDBJ whole genome shotgun (WGS) entry which is preliminary data.</text>
</comment>
<protein>
    <submittedName>
        <fullName evidence="2">Protocatechuate 3,4-dioxygenase</fullName>
    </submittedName>
</protein>
<dbReference type="RefSeq" id="WP_198478375.1">
    <property type="nucleotide sequence ID" value="NZ_JADGMQ010000024.1"/>
</dbReference>
<dbReference type="NCBIfam" id="NF009902">
    <property type="entry name" value="PRK13365.1"/>
    <property type="match status" value="1"/>
</dbReference>
<sequence>MAKIIGGFAISHTPSMGMEYDKGMANGFSPHWQPWFDGTRPMKDWLARMNPDRMVIVYNDHLNHFDFDAYPTLAIGIAPEFRQADEGWGLRPFPSLVGDVDLGWHLTNKLVRDGGFDLTVCQDLAIDHGIYSWMPYLKDTPWDTPIVPIAINMVRHPIPTSQRLYNFGKSIRAAIESFPSDERILVVATGGMSHQISGARFGIANEKLDRYFLSKLKSYVQELVDLPQEELMRLGGTEAAELAIWFAMRGALTDNIDEVYSYYTFPAITGCGVIAFEEKG</sequence>
<accession>A0ABS0SJA5</accession>
<dbReference type="EMBL" id="JADGMQ010000024">
    <property type="protein sequence ID" value="MBI1622840.1"/>
    <property type="molecule type" value="Genomic_DNA"/>
</dbReference>
<dbReference type="SUPFAM" id="SSF53213">
    <property type="entry name" value="LigB-like"/>
    <property type="match status" value="1"/>
</dbReference>
<gene>
    <name evidence="2" type="ORF">IOD40_19495</name>
</gene>
<dbReference type="Proteomes" id="UP000601789">
    <property type="component" value="Unassembled WGS sequence"/>
</dbReference>
<keyword evidence="3" id="KW-1185">Reference proteome</keyword>
<dbReference type="InterPro" id="IPR004183">
    <property type="entry name" value="Xdiol_dOase_suB"/>
</dbReference>
<reference evidence="2 3" key="1">
    <citation type="submission" date="2020-10" db="EMBL/GenBank/DDBJ databases">
        <title>Aquamicrobium zhengzhouensis sp. nov., a exopolysaccharide producing bacterium isolated from farmland soil.</title>
        <authorList>
            <person name="Wang X."/>
        </authorList>
    </citation>
    <scope>NUCLEOTIDE SEQUENCE [LARGE SCALE GENOMIC DNA]</scope>
    <source>
        <strain evidence="3">cd-1</strain>
    </source>
</reference>